<evidence type="ECO:0000256" key="1">
    <source>
        <dbReference type="SAM" id="Coils"/>
    </source>
</evidence>
<name>A0A2G5TCP1_9PELO</name>
<reference evidence="4" key="1">
    <citation type="submission" date="2017-10" db="EMBL/GenBank/DDBJ databases">
        <title>Rapid genome shrinkage in a self-fertile nematode reveals novel sperm competition proteins.</title>
        <authorList>
            <person name="Yin D."/>
            <person name="Schwarz E.M."/>
            <person name="Thomas C.G."/>
            <person name="Felde R.L."/>
            <person name="Korf I.F."/>
            <person name="Cutter A.D."/>
            <person name="Schartner C.M."/>
            <person name="Ralston E.J."/>
            <person name="Meyer B.J."/>
            <person name="Haag E.S."/>
        </authorList>
    </citation>
    <scope>NUCLEOTIDE SEQUENCE [LARGE SCALE GENOMIC DNA]</scope>
    <source>
        <strain evidence="4">JU1422</strain>
    </source>
</reference>
<dbReference type="Proteomes" id="UP000230233">
    <property type="component" value="Chromosome V"/>
</dbReference>
<feature type="region of interest" description="Disordered" evidence="2">
    <location>
        <begin position="1"/>
        <end position="58"/>
    </location>
</feature>
<proteinExistence type="predicted"/>
<dbReference type="STRING" id="1611254.A0A2G5TCP1"/>
<accession>A0A2G5TCP1</accession>
<gene>
    <name evidence="3" type="primary">Cnig_chr_V.g18005</name>
    <name evidence="3" type="ORF">B9Z55_018005</name>
</gene>
<evidence type="ECO:0000313" key="4">
    <source>
        <dbReference type="Proteomes" id="UP000230233"/>
    </source>
</evidence>
<feature type="coiled-coil region" evidence="1">
    <location>
        <begin position="138"/>
        <end position="201"/>
    </location>
</feature>
<keyword evidence="1" id="KW-0175">Coiled coil</keyword>
<evidence type="ECO:0000313" key="3">
    <source>
        <dbReference type="EMBL" id="PIC24841.1"/>
    </source>
</evidence>
<dbReference type="AlphaFoldDB" id="A0A2G5TCP1"/>
<protein>
    <submittedName>
        <fullName evidence="3">Uncharacterized protein</fullName>
    </submittedName>
</protein>
<comment type="caution">
    <text evidence="3">The sequence shown here is derived from an EMBL/GenBank/DDBJ whole genome shotgun (WGS) entry which is preliminary data.</text>
</comment>
<sequence length="394" mass="45762">MGLKKDREDEARVLENAERQAQEQRQRELDAFRDDSIRQGAERTTQQRREDERMEKEDKRLDVNLKTCLDHLTKTQENNRLRVDQLVQAQEQNIKDVMKEGIDALDRQRNFNQAEIKNRTTDHQNMILRTEGKIAETEKKTEDRVEALKVKKEEVQNMLNEDRKENHEKELEVKKQHFSEMEKHRQELANLELTRQENEIAHEHRMVAIEASFQTTRATVAIAGMNDVIESNFCDSVSNTRAAALEVSKLVNSLEKNAMELLRGNSESRKTLTAIKTAHDRLVLELENLQTSASRIREQHERNNPSVEECLDKANQICELIRTFTRSLNEFMGSLHDNPTQESRDLFETVQTKHSDLQQLVDSLPGTIKSQHTIGALTQAIQSFRIEGYQAILE</sequence>
<dbReference type="EMBL" id="PDUG01000005">
    <property type="protein sequence ID" value="PIC24841.1"/>
    <property type="molecule type" value="Genomic_DNA"/>
</dbReference>
<dbReference type="OrthoDB" id="5853908at2759"/>
<keyword evidence="4" id="KW-1185">Reference proteome</keyword>
<organism evidence="3 4">
    <name type="scientific">Caenorhabditis nigoni</name>
    <dbReference type="NCBI Taxonomy" id="1611254"/>
    <lineage>
        <taxon>Eukaryota</taxon>
        <taxon>Metazoa</taxon>
        <taxon>Ecdysozoa</taxon>
        <taxon>Nematoda</taxon>
        <taxon>Chromadorea</taxon>
        <taxon>Rhabditida</taxon>
        <taxon>Rhabditina</taxon>
        <taxon>Rhabditomorpha</taxon>
        <taxon>Rhabditoidea</taxon>
        <taxon>Rhabditidae</taxon>
        <taxon>Peloderinae</taxon>
        <taxon>Caenorhabditis</taxon>
    </lineage>
</organism>
<evidence type="ECO:0000256" key="2">
    <source>
        <dbReference type="SAM" id="MobiDB-lite"/>
    </source>
</evidence>